<dbReference type="Proteomes" id="UP000636800">
    <property type="component" value="Unassembled WGS sequence"/>
</dbReference>
<proteinExistence type="predicted"/>
<keyword evidence="3" id="KW-1185">Reference proteome</keyword>
<feature type="region of interest" description="Disordered" evidence="1">
    <location>
        <begin position="1"/>
        <end position="50"/>
    </location>
</feature>
<gene>
    <name evidence="2" type="ORF">HPP92_009693</name>
</gene>
<feature type="compositionally biased region" description="Low complexity" evidence="1">
    <location>
        <begin position="39"/>
        <end position="50"/>
    </location>
</feature>
<reference evidence="2 3" key="1">
    <citation type="journal article" date="2020" name="Nat. Food">
        <title>A phased Vanilla planifolia genome enables genetic improvement of flavour and production.</title>
        <authorList>
            <person name="Hasing T."/>
            <person name="Tang H."/>
            <person name="Brym M."/>
            <person name="Khazi F."/>
            <person name="Huang T."/>
            <person name="Chambers A.H."/>
        </authorList>
    </citation>
    <scope>NUCLEOTIDE SEQUENCE [LARGE SCALE GENOMIC DNA]</scope>
    <source>
        <tissue evidence="2">Leaf</tissue>
    </source>
</reference>
<feature type="compositionally biased region" description="Basic and acidic residues" evidence="1">
    <location>
        <begin position="13"/>
        <end position="37"/>
    </location>
</feature>
<organism evidence="2 3">
    <name type="scientific">Vanilla planifolia</name>
    <name type="common">Vanilla</name>
    <dbReference type="NCBI Taxonomy" id="51239"/>
    <lineage>
        <taxon>Eukaryota</taxon>
        <taxon>Viridiplantae</taxon>
        <taxon>Streptophyta</taxon>
        <taxon>Embryophyta</taxon>
        <taxon>Tracheophyta</taxon>
        <taxon>Spermatophyta</taxon>
        <taxon>Magnoliopsida</taxon>
        <taxon>Liliopsida</taxon>
        <taxon>Asparagales</taxon>
        <taxon>Orchidaceae</taxon>
        <taxon>Vanilloideae</taxon>
        <taxon>Vanilleae</taxon>
        <taxon>Vanilla</taxon>
    </lineage>
</organism>
<evidence type="ECO:0000313" key="3">
    <source>
        <dbReference type="Proteomes" id="UP000636800"/>
    </source>
</evidence>
<sequence length="95" mass="10040">MHEHSPSSTAKEAWGDKTDWGRNEMHIGRLTDIRAQKEPSGSFSSPSAAAGSASAIVVGTGNHLRSGRGCCSPSFALLAFYGRRIPFFGFTPGGN</sequence>
<accession>A0A835R711</accession>
<evidence type="ECO:0000256" key="1">
    <source>
        <dbReference type="SAM" id="MobiDB-lite"/>
    </source>
</evidence>
<name>A0A835R711_VANPL</name>
<comment type="caution">
    <text evidence="2">The sequence shown here is derived from an EMBL/GenBank/DDBJ whole genome shotgun (WGS) entry which is preliminary data.</text>
</comment>
<dbReference type="AlphaFoldDB" id="A0A835R711"/>
<feature type="compositionally biased region" description="Polar residues" evidence="1">
    <location>
        <begin position="1"/>
        <end position="10"/>
    </location>
</feature>
<protein>
    <submittedName>
        <fullName evidence="2">Uncharacterized protein</fullName>
    </submittedName>
</protein>
<dbReference type="OrthoDB" id="285308at2759"/>
<dbReference type="EMBL" id="JADCNL010000004">
    <property type="protein sequence ID" value="KAG0485614.1"/>
    <property type="molecule type" value="Genomic_DNA"/>
</dbReference>
<evidence type="ECO:0000313" key="2">
    <source>
        <dbReference type="EMBL" id="KAG0485614.1"/>
    </source>
</evidence>